<feature type="region of interest" description="Disordered" evidence="1">
    <location>
        <begin position="31"/>
        <end position="58"/>
    </location>
</feature>
<organism evidence="2 3">
    <name type="scientific">Podarcis muralis</name>
    <name type="common">Wall lizard</name>
    <name type="synonym">Lacerta muralis</name>
    <dbReference type="NCBI Taxonomy" id="64176"/>
    <lineage>
        <taxon>Eukaryota</taxon>
        <taxon>Metazoa</taxon>
        <taxon>Chordata</taxon>
        <taxon>Craniata</taxon>
        <taxon>Vertebrata</taxon>
        <taxon>Euteleostomi</taxon>
        <taxon>Lepidosauria</taxon>
        <taxon>Squamata</taxon>
        <taxon>Bifurcata</taxon>
        <taxon>Unidentata</taxon>
        <taxon>Episquamata</taxon>
        <taxon>Laterata</taxon>
        <taxon>Lacertibaenia</taxon>
        <taxon>Lacertidae</taxon>
        <taxon>Podarcis</taxon>
    </lineage>
</organism>
<dbReference type="AlphaFoldDB" id="A0A670IR58"/>
<accession>A0A670IR58</accession>
<protein>
    <submittedName>
        <fullName evidence="2">Uncharacterized protein</fullName>
    </submittedName>
</protein>
<keyword evidence="3" id="KW-1185">Reference proteome</keyword>
<evidence type="ECO:0000313" key="3">
    <source>
        <dbReference type="Proteomes" id="UP000472272"/>
    </source>
</evidence>
<proteinExistence type="predicted"/>
<reference evidence="2" key="3">
    <citation type="submission" date="2025-09" db="UniProtKB">
        <authorList>
            <consortium name="Ensembl"/>
        </authorList>
    </citation>
    <scope>IDENTIFICATION</scope>
</reference>
<reference evidence="2" key="2">
    <citation type="submission" date="2025-08" db="UniProtKB">
        <authorList>
            <consortium name="Ensembl"/>
        </authorList>
    </citation>
    <scope>IDENTIFICATION</scope>
</reference>
<name>A0A670IR58_PODMU</name>
<evidence type="ECO:0000313" key="2">
    <source>
        <dbReference type="Ensembl" id="ENSPMRP00000014490.1"/>
    </source>
</evidence>
<sequence>MAASAPAPATPEPAAKPLQGAMKLARGALELDAGDRPRVRRDGGGAANSSPPALQERGGFARVGVRVNAHSVLAAAGGLAWL</sequence>
<reference evidence="2 3" key="1">
    <citation type="journal article" date="2019" name="Proc. Natl. Acad. Sci. U.S.A.">
        <title>Regulatory changes in pterin and carotenoid genes underlie balanced color polymorphisms in the wall lizard.</title>
        <authorList>
            <person name="Andrade P."/>
            <person name="Pinho C."/>
            <person name="Perez I de Lanuza G."/>
            <person name="Afonso S."/>
            <person name="Brejcha J."/>
            <person name="Rubin C.J."/>
            <person name="Wallerman O."/>
            <person name="Pereira P."/>
            <person name="Sabatino S.J."/>
            <person name="Bellati A."/>
            <person name="Pellitteri-Rosa D."/>
            <person name="Bosakova Z."/>
            <person name="Bunikis I."/>
            <person name="Carretero M.A."/>
            <person name="Feiner N."/>
            <person name="Marsik P."/>
            <person name="Pauperio F."/>
            <person name="Salvi D."/>
            <person name="Soler L."/>
            <person name="While G.M."/>
            <person name="Uller T."/>
            <person name="Font E."/>
            <person name="Andersson L."/>
            <person name="Carneiro M."/>
        </authorList>
    </citation>
    <scope>NUCLEOTIDE SEQUENCE</scope>
</reference>
<feature type="compositionally biased region" description="Basic and acidic residues" evidence="1">
    <location>
        <begin position="33"/>
        <end position="43"/>
    </location>
</feature>
<evidence type="ECO:0000256" key="1">
    <source>
        <dbReference type="SAM" id="MobiDB-lite"/>
    </source>
</evidence>
<dbReference type="Proteomes" id="UP000472272">
    <property type="component" value="Chromosome 8"/>
</dbReference>
<dbReference type="Ensembl" id="ENSPMRT00000015475.1">
    <property type="protein sequence ID" value="ENSPMRP00000014490.1"/>
    <property type="gene ID" value="ENSPMRG00000009657.1"/>
</dbReference>